<accession>A0A652YVD3</accession>
<dbReference type="EMBL" id="VNIQ01000002">
    <property type="protein sequence ID" value="TYQ07013.1"/>
    <property type="molecule type" value="Genomic_DNA"/>
</dbReference>
<dbReference type="InterPro" id="IPR007791">
    <property type="entry name" value="DjlA_N"/>
</dbReference>
<sequence>MAFWDQLKAKAQEMNSQLKTKTSQFQNKEFKNASMAMCALIAAADGSIDPAERQKTSALIMSNESLAVFPPAELSQQFDWYCSKLTSDFEFGKLEATAAISKLKSKQDQARAVIQIGIIIGGADGNFDQHERAVVRDMCFAVGIAPSEFDL</sequence>
<name>A0A652YVD3_NOCGL</name>
<gene>
    <name evidence="2" type="ORF">FNL38_1021157</name>
</gene>
<dbReference type="InterPro" id="IPR029024">
    <property type="entry name" value="TerB-like"/>
</dbReference>
<dbReference type="Pfam" id="PF05099">
    <property type="entry name" value="TerB"/>
    <property type="match status" value="1"/>
</dbReference>
<proteinExistence type="predicted"/>
<feature type="domain" description="Co-chaperone DjlA N-terminal" evidence="1">
    <location>
        <begin position="32"/>
        <end position="150"/>
    </location>
</feature>
<evidence type="ECO:0000259" key="1">
    <source>
        <dbReference type="Pfam" id="PF05099"/>
    </source>
</evidence>
<dbReference type="CDD" id="cd07176">
    <property type="entry name" value="terB"/>
    <property type="match status" value="1"/>
</dbReference>
<comment type="caution">
    <text evidence="2">The sequence shown here is derived from an EMBL/GenBank/DDBJ whole genome shotgun (WGS) entry which is preliminary data.</text>
</comment>
<evidence type="ECO:0000313" key="2">
    <source>
        <dbReference type="EMBL" id="TYQ07013.1"/>
    </source>
</evidence>
<dbReference type="SUPFAM" id="SSF158682">
    <property type="entry name" value="TerB-like"/>
    <property type="match status" value="1"/>
</dbReference>
<protein>
    <submittedName>
        <fullName evidence="2">Tellurite resistance protein TerB</fullName>
    </submittedName>
</protein>
<organism evidence="2">
    <name type="scientific">Nocardia globerula</name>
    <dbReference type="NCBI Taxonomy" id="1818"/>
    <lineage>
        <taxon>Bacteria</taxon>
        <taxon>Bacillati</taxon>
        <taxon>Actinomycetota</taxon>
        <taxon>Actinomycetes</taxon>
        <taxon>Mycobacteriales</taxon>
        <taxon>Nocardiaceae</taxon>
        <taxon>Nocardia</taxon>
    </lineage>
</organism>
<dbReference type="Gene3D" id="1.10.3680.10">
    <property type="entry name" value="TerB-like"/>
    <property type="match status" value="1"/>
</dbReference>
<dbReference type="AlphaFoldDB" id="A0A652YVD3"/>
<reference evidence="2" key="1">
    <citation type="submission" date="2019-07" db="EMBL/GenBank/DDBJ databases">
        <title>Genomic Encyclopedia of Type Strains, Phase IV (KMG-IV): sequencing the most valuable type-strain genomes for metagenomic binning, comparative biology and taxonomic classification.</title>
        <authorList>
            <person name="Goeker M."/>
        </authorList>
    </citation>
    <scope>NUCLEOTIDE SEQUENCE</scope>
    <source>
        <strain evidence="2">DSM 44596</strain>
    </source>
</reference>